<comment type="caution">
    <text evidence="1">The sequence shown here is derived from an EMBL/GenBank/DDBJ whole genome shotgun (WGS) entry which is preliminary data.</text>
</comment>
<protein>
    <recommendedName>
        <fullName evidence="3">F-box domain-containing protein</fullName>
    </recommendedName>
</protein>
<proteinExistence type="predicted"/>
<dbReference type="SUPFAM" id="SSF52047">
    <property type="entry name" value="RNI-like"/>
    <property type="match status" value="1"/>
</dbReference>
<name>A0A226DJH2_FOLCA</name>
<organism evidence="1 2">
    <name type="scientific">Folsomia candida</name>
    <name type="common">Springtail</name>
    <dbReference type="NCBI Taxonomy" id="158441"/>
    <lineage>
        <taxon>Eukaryota</taxon>
        <taxon>Metazoa</taxon>
        <taxon>Ecdysozoa</taxon>
        <taxon>Arthropoda</taxon>
        <taxon>Hexapoda</taxon>
        <taxon>Collembola</taxon>
        <taxon>Entomobryomorpha</taxon>
        <taxon>Isotomoidea</taxon>
        <taxon>Isotomidae</taxon>
        <taxon>Proisotominae</taxon>
        <taxon>Folsomia</taxon>
    </lineage>
</organism>
<dbReference type="AlphaFoldDB" id="A0A226DJH2"/>
<gene>
    <name evidence="1" type="ORF">Fcan01_20030</name>
</gene>
<dbReference type="OrthoDB" id="10257471at2759"/>
<dbReference type="InterPro" id="IPR032675">
    <property type="entry name" value="LRR_dom_sf"/>
</dbReference>
<accession>A0A226DJH2</accession>
<dbReference type="Proteomes" id="UP000198287">
    <property type="component" value="Unassembled WGS sequence"/>
</dbReference>
<sequence length="881" mass="100386">MGRRRLFQLSARYKRRLVKTPSEIFEENLNSDLVQAERENIYSEQVFEEDLEEIEVRNAVAAHPRTPNHTHEGTVDEEIQKSLKKVADRVGKQIVINSYMFIEFKTKSRRLTGEIDIRFSIDSLSNRRTFPFDISSNLSRKLEIRDEFDIDIKANVISKHKRVQSELLSGWCGVGWEGRVENPGIKCITCSCKKTEEKFDTIETQMQDGALYILNGTNPTSGCGAGVFFRQNASEWEREAVIRSNAGQKGGLNVTQTMRMKHLLDNMVKDFSDTNQHSVKFTSTPSRILANCYSEKAFADVDNATSKVLRNPLILDLILAKLDLLDLKNFRLVCQEWADFGATFLGKRSYIHVNMFYRYYYFNLGIDASINNKLLQCIIISDHRFHPSIPSEKKADVVAKAFTHVGPLTREIKLFVSRKEFVPVFLKGMSLLGSTKIQRFQIVNTCEHNSFDKNPFPAVQKLPPQPDLTWMRLFIRQPFPITTKFKSLYKIWIESAPNLTTLEVTGSFYPDLGGCRSLKVLKYKFIARNNVRDLNLDNVTEMLTPVKDSLIELELSDCTDDVGKKRVEVMDCVDLKTSFAKFRGLSFHAQCTKAVIQTVWDVPVMSKLTTFSIRGIKMDQIGHLFDENNFPKLKTLSLHNGSEASFLPHLKLWSRHIGVRHLALTIHSLACKDKEFLGNMIDLFPSVEEFDFTIELKKVTLSSTLYQFMKSSVLIDVLKTMSVLKGVKSVLFSNLEVTEENFSRCIDDLILHSRGFKRVEISGYKFQETPEIWGRIRPIFKASGAPIHFSGALVLSSAWVPVALNASCPVEETKKEAECASKLSDLRNSTHSEWHINLNVFLTLNPTPPTVLTSEAPRDLAVTVGPNMAYSCCRISIRMYF</sequence>
<reference evidence="1 2" key="1">
    <citation type="submission" date="2015-12" db="EMBL/GenBank/DDBJ databases">
        <title>The genome of Folsomia candida.</title>
        <authorList>
            <person name="Faddeeva A."/>
            <person name="Derks M.F."/>
            <person name="Anvar Y."/>
            <person name="Smit S."/>
            <person name="Van Straalen N."/>
            <person name="Roelofs D."/>
        </authorList>
    </citation>
    <scope>NUCLEOTIDE SEQUENCE [LARGE SCALE GENOMIC DNA]</scope>
    <source>
        <strain evidence="1 2">VU population</strain>
        <tissue evidence="1">Whole body</tissue>
    </source>
</reference>
<evidence type="ECO:0008006" key="3">
    <source>
        <dbReference type="Google" id="ProtNLM"/>
    </source>
</evidence>
<dbReference type="EMBL" id="LNIX01000018">
    <property type="protein sequence ID" value="OXA45349.1"/>
    <property type="molecule type" value="Genomic_DNA"/>
</dbReference>
<dbReference type="Gene3D" id="3.80.10.10">
    <property type="entry name" value="Ribonuclease Inhibitor"/>
    <property type="match status" value="1"/>
</dbReference>
<keyword evidence="2" id="KW-1185">Reference proteome</keyword>
<evidence type="ECO:0000313" key="2">
    <source>
        <dbReference type="Proteomes" id="UP000198287"/>
    </source>
</evidence>
<evidence type="ECO:0000313" key="1">
    <source>
        <dbReference type="EMBL" id="OXA45349.1"/>
    </source>
</evidence>